<dbReference type="InterPro" id="IPR007734">
    <property type="entry name" value="Heparan_SO4_2-O-STrfase"/>
</dbReference>
<dbReference type="FunFam" id="3.40.50.300:FF:001418">
    <property type="entry name" value="Heparan sulfate 2-o-sulfotransferase"/>
    <property type="match status" value="1"/>
</dbReference>
<evidence type="ECO:0000256" key="9">
    <source>
        <dbReference type="ARBA" id="ARBA00023034"/>
    </source>
</evidence>
<dbReference type="InterPro" id="IPR011074">
    <property type="entry name" value="CRAL/TRIO_N_dom"/>
</dbReference>
<keyword evidence="7" id="KW-0735">Signal-anchor</keyword>
<protein>
    <submittedName>
        <fullName evidence="14">CLUMA_CG014293, isoform B</fullName>
    </submittedName>
</protein>
<dbReference type="Gene3D" id="3.40.50.300">
    <property type="entry name" value="P-loop containing nucleotide triphosphate hydrolases"/>
    <property type="match status" value="1"/>
</dbReference>
<keyword evidence="8" id="KW-1133">Transmembrane helix</keyword>
<keyword evidence="9" id="KW-0333">Golgi apparatus</keyword>
<comment type="subcellular location">
    <subcellularLocation>
        <location evidence="1">Golgi apparatus membrane</location>
        <topology evidence="1">Single-pass type II membrane protein</topology>
    </subcellularLocation>
</comment>
<evidence type="ECO:0000256" key="11">
    <source>
        <dbReference type="ARBA" id="ARBA00023157"/>
    </source>
</evidence>
<keyword evidence="11" id="KW-1015">Disulfide bond</keyword>
<dbReference type="InterPro" id="IPR001251">
    <property type="entry name" value="CRAL-TRIO_dom"/>
</dbReference>
<dbReference type="Pfam" id="PF00650">
    <property type="entry name" value="CRAL_TRIO"/>
    <property type="match status" value="1"/>
</dbReference>
<dbReference type="Pfam" id="PF02330">
    <property type="entry name" value="MAM33"/>
    <property type="match status" value="1"/>
</dbReference>
<dbReference type="CDD" id="cd00170">
    <property type="entry name" value="SEC14"/>
    <property type="match status" value="1"/>
</dbReference>
<comment type="similarity">
    <text evidence="2">Belongs to the MAM33 family.</text>
</comment>
<dbReference type="GO" id="GO:0015012">
    <property type="term" value="P:heparan sulfate proteoglycan biosynthetic process"/>
    <property type="evidence" value="ECO:0007669"/>
    <property type="project" value="UniProtKB-ARBA"/>
</dbReference>
<keyword evidence="5" id="KW-0808">Transferase</keyword>
<dbReference type="Proteomes" id="UP000183832">
    <property type="component" value="Unassembled WGS sequence"/>
</dbReference>
<dbReference type="OrthoDB" id="10019582at2759"/>
<keyword evidence="15" id="KW-1185">Reference proteome</keyword>
<dbReference type="Gene3D" id="3.40.525.10">
    <property type="entry name" value="CRAL-TRIO lipid binding domain"/>
    <property type="match status" value="1"/>
</dbReference>
<dbReference type="InterPro" id="IPR005331">
    <property type="entry name" value="Sulfotransferase"/>
</dbReference>
<evidence type="ECO:0000256" key="12">
    <source>
        <dbReference type="ARBA" id="ARBA00023180"/>
    </source>
</evidence>
<dbReference type="InterPro" id="IPR036561">
    <property type="entry name" value="MAM33_sf"/>
</dbReference>
<evidence type="ECO:0000256" key="4">
    <source>
        <dbReference type="ARBA" id="ARBA00011233"/>
    </source>
</evidence>
<comment type="similarity">
    <text evidence="3">Belongs to the sulfotransferase 3 family.</text>
</comment>
<evidence type="ECO:0000256" key="8">
    <source>
        <dbReference type="ARBA" id="ARBA00022989"/>
    </source>
</evidence>
<dbReference type="GO" id="GO:0004394">
    <property type="term" value="F:heparan sulfate 2-sulfotransferase activity"/>
    <property type="evidence" value="ECO:0007669"/>
    <property type="project" value="UniProtKB-ARBA"/>
</dbReference>
<dbReference type="InterPro" id="IPR036273">
    <property type="entry name" value="CRAL/TRIO_N_dom_sf"/>
</dbReference>
<sequence length="758" mass="88135">MFHKLMLKKIFLFLLIISCFFLLFLYLWTSYSLSFKERYIRPDNFLPLFNTRTTKNKYDFDENIVVIYNRVPKTASTSFVNLTYDLCRKNHFHVLHINITGNNHVLSLPNQMKFARNITAWVEMKPAFYHGHMAFLDFSKFGMPEKPLYINIIRKPLDRLVSYYYFLRYGDDYRPHLVRHRAGDTMSFDECVKLKKPDCDPKNMWLQIPFFCGHHAECFEAGSEWALEQAKKNLVNEYFLVGTTEDLGDFIEMLELSLPRLFQGFYTMLSELDDLPSIKLGDFTLRFELDELTPFGKEVAEKELRESPVNKENGIKELKRMLQQETDLVVPIDNDDWMVRFLRPCKYYPESALELIKRYYSFKIKHHDVYYGLMPSKEENIFKANILTVFPQRDQLGRRILLLELGKKWKHKEVSLDEVFKGCVLFLEAAMLEPETQVNGAVVIFDMDGLSLQQCWQFTPPFAKRIVDWLQDSVPLRIKGIHIVNQPKIFNMVKNKMNAILRSSIRSIKSLTGLPTIVRSIQNRTIFHMVNRQSFASTNSIELKHPSFNCKCGCAGMSKIHTKGEKELVEFLAEEIVAERKAQKKKTLPSEIDGFKVKLDGADVDFVKDLGNEKVSVSFNVNHTVDTEEEPDINMEQDKPELGEMKSKPSFEVEIQKGNKTLSFSCSFLQGEAQEGEYNDMFGIDEVTIYEGEWNEKVYAVAGDVLDGYLYDLLMNYLEEKGVSNEFAEKLSDFSTGYEHQSYISLLESLSKFAVDSK</sequence>
<keyword evidence="10" id="KW-0472">Membrane</keyword>
<gene>
    <name evidence="14" type="ORF">CLUMA_CG014293</name>
</gene>
<evidence type="ECO:0000313" key="14">
    <source>
        <dbReference type="EMBL" id="CRL01303.1"/>
    </source>
</evidence>
<dbReference type="InterPro" id="IPR027417">
    <property type="entry name" value="P-loop_NTPase"/>
</dbReference>
<dbReference type="InterPro" id="IPR003428">
    <property type="entry name" value="MAM33"/>
</dbReference>
<reference evidence="14 15" key="1">
    <citation type="submission" date="2015-04" db="EMBL/GenBank/DDBJ databases">
        <authorList>
            <person name="Syromyatnikov M.Y."/>
            <person name="Popov V.N."/>
        </authorList>
    </citation>
    <scope>NUCLEOTIDE SEQUENCE [LARGE SCALE GENOMIC DNA]</scope>
</reference>
<evidence type="ECO:0000256" key="5">
    <source>
        <dbReference type="ARBA" id="ARBA00022679"/>
    </source>
</evidence>
<dbReference type="Gene3D" id="3.10.280.10">
    <property type="entry name" value="Mitochondrial glycoprotein"/>
    <property type="match status" value="1"/>
</dbReference>
<feature type="domain" description="CRAL-TRIO" evidence="13">
    <location>
        <begin position="377"/>
        <end position="600"/>
    </location>
</feature>
<dbReference type="PANTHER" id="PTHR12129">
    <property type="entry name" value="HEPARAN SULFATE 2-O-SULFOTRANSFERASE"/>
    <property type="match status" value="1"/>
</dbReference>
<dbReference type="SMART" id="SM00516">
    <property type="entry name" value="SEC14"/>
    <property type="match status" value="1"/>
</dbReference>
<keyword evidence="6" id="KW-0812">Transmembrane</keyword>
<dbReference type="SMART" id="SM01100">
    <property type="entry name" value="CRAL_TRIO_N"/>
    <property type="match status" value="1"/>
</dbReference>
<dbReference type="Gene3D" id="1.10.8.20">
    <property type="entry name" value="N-terminal domain of phosphatidylinositol transfer protein sec14p"/>
    <property type="match status" value="1"/>
</dbReference>
<dbReference type="FunFam" id="3.10.280.10:FF:000005">
    <property type="entry name" value="Glycoprotein gC1qBP, putative"/>
    <property type="match status" value="1"/>
</dbReference>
<dbReference type="GO" id="GO:0005759">
    <property type="term" value="C:mitochondrial matrix"/>
    <property type="evidence" value="ECO:0007669"/>
    <property type="project" value="InterPro"/>
</dbReference>
<dbReference type="InterPro" id="IPR036865">
    <property type="entry name" value="CRAL-TRIO_dom_sf"/>
</dbReference>
<dbReference type="SUPFAM" id="SSF52087">
    <property type="entry name" value="CRAL/TRIO domain"/>
    <property type="match status" value="1"/>
</dbReference>
<name>A0A1J1IM29_9DIPT</name>
<dbReference type="GO" id="GO:0000139">
    <property type="term" value="C:Golgi membrane"/>
    <property type="evidence" value="ECO:0007669"/>
    <property type="project" value="UniProtKB-SubCell"/>
</dbReference>
<dbReference type="SUPFAM" id="SSF46938">
    <property type="entry name" value="CRAL/TRIO N-terminal domain"/>
    <property type="match status" value="1"/>
</dbReference>
<evidence type="ECO:0000313" key="15">
    <source>
        <dbReference type="Proteomes" id="UP000183832"/>
    </source>
</evidence>
<accession>A0A1J1IM29</accession>
<dbReference type="SUPFAM" id="SSF52540">
    <property type="entry name" value="P-loop containing nucleoside triphosphate hydrolases"/>
    <property type="match status" value="1"/>
</dbReference>
<dbReference type="PRINTS" id="PR00180">
    <property type="entry name" value="CRETINALDHBP"/>
</dbReference>
<comment type="subunit">
    <text evidence="4">Homotrimer.</text>
</comment>
<evidence type="ECO:0000259" key="13">
    <source>
        <dbReference type="PROSITE" id="PS50191"/>
    </source>
</evidence>
<evidence type="ECO:0000256" key="7">
    <source>
        <dbReference type="ARBA" id="ARBA00022968"/>
    </source>
</evidence>
<organism evidence="14 15">
    <name type="scientific">Clunio marinus</name>
    <dbReference type="NCBI Taxonomy" id="568069"/>
    <lineage>
        <taxon>Eukaryota</taxon>
        <taxon>Metazoa</taxon>
        <taxon>Ecdysozoa</taxon>
        <taxon>Arthropoda</taxon>
        <taxon>Hexapoda</taxon>
        <taxon>Insecta</taxon>
        <taxon>Pterygota</taxon>
        <taxon>Neoptera</taxon>
        <taxon>Endopterygota</taxon>
        <taxon>Diptera</taxon>
        <taxon>Nematocera</taxon>
        <taxon>Chironomoidea</taxon>
        <taxon>Chironomidae</taxon>
        <taxon>Clunio</taxon>
    </lineage>
</organism>
<dbReference type="PROSITE" id="PS50191">
    <property type="entry name" value="CRAL_TRIO"/>
    <property type="match status" value="1"/>
</dbReference>
<dbReference type="PANTHER" id="PTHR12129:SF17">
    <property type="entry name" value="HEPARAN SULFATE 2-O-SULFOTRANSFERASE 1"/>
    <property type="match status" value="1"/>
</dbReference>
<dbReference type="AlphaFoldDB" id="A0A1J1IM29"/>
<evidence type="ECO:0000256" key="10">
    <source>
        <dbReference type="ARBA" id="ARBA00023136"/>
    </source>
</evidence>
<evidence type="ECO:0000256" key="3">
    <source>
        <dbReference type="ARBA" id="ARBA00010569"/>
    </source>
</evidence>
<evidence type="ECO:0000256" key="1">
    <source>
        <dbReference type="ARBA" id="ARBA00004323"/>
    </source>
</evidence>
<dbReference type="SUPFAM" id="SSF54529">
    <property type="entry name" value="Mitochondrial glycoprotein MAM33-like"/>
    <property type="match status" value="1"/>
</dbReference>
<proteinExistence type="inferred from homology"/>
<keyword evidence="12" id="KW-0325">Glycoprotein</keyword>
<dbReference type="EMBL" id="CVRI01000055">
    <property type="protein sequence ID" value="CRL01303.1"/>
    <property type="molecule type" value="Genomic_DNA"/>
</dbReference>
<dbReference type="Pfam" id="PF03567">
    <property type="entry name" value="Sulfotransfer_2"/>
    <property type="match status" value="1"/>
</dbReference>
<evidence type="ECO:0000256" key="6">
    <source>
        <dbReference type="ARBA" id="ARBA00022692"/>
    </source>
</evidence>
<evidence type="ECO:0000256" key="2">
    <source>
        <dbReference type="ARBA" id="ARBA00005457"/>
    </source>
</evidence>